<dbReference type="Gene3D" id="3.30.70.560">
    <property type="entry name" value="7,8-Dihydro-6-hydroxymethylpterin-pyrophosphokinase HPPK"/>
    <property type="match status" value="1"/>
</dbReference>
<organism evidence="14 15">
    <name type="scientific">Moraxella macacae 0408225</name>
    <dbReference type="NCBI Taxonomy" id="1230338"/>
    <lineage>
        <taxon>Bacteria</taxon>
        <taxon>Pseudomonadati</taxon>
        <taxon>Pseudomonadota</taxon>
        <taxon>Gammaproteobacteria</taxon>
        <taxon>Moraxellales</taxon>
        <taxon>Moraxellaceae</taxon>
        <taxon>Moraxella</taxon>
    </lineage>
</organism>
<dbReference type="OrthoDB" id="9808041at2"/>
<proteinExistence type="inferred from homology"/>
<dbReference type="AlphaFoldDB" id="L2F844"/>
<evidence type="ECO:0000256" key="1">
    <source>
        <dbReference type="ARBA" id="ARBA00005051"/>
    </source>
</evidence>
<dbReference type="eggNOG" id="COG0801">
    <property type="taxonomic scope" value="Bacteria"/>
</dbReference>
<dbReference type="EMBL" id="ANIN01000001">
    <property type="protein sequence ID" value="ELA09244.1"/>
    <property type="molecule type" value="Genomic_DNA"/>
</dbReference>
<dbReference type="PROSITE" id="PS00794">
    <property type="entry name" value="HPPK"/>
    <property type="match status" value="1"/>
</dbReference>
<evidence type="ECO:0000256" key="8">
    <source>
        <dbReference type="ARBA" id="ARBA00022840"/>
    </source>
</evidence>
<keyword evidence="15" id="KW-1185">Reference proteome</keyword>
<evidence type="ECO:0000313" key="14">
    <source>
        <dbReference type="EMBL" id="ELA09244.1"/>
    </source>
</evidence>
<evidence type="ECO:0000256" key="12">
    <source>
        <dbReference type="ARBA" id="ARBA00033413"/>
    </source>
</evidence>
<feature type="domain" description="7,8-dihydro-6-hydroxymethylpterin-pyrophosphokinase" evidence="13">
    <location>
        <begin position="94"/>
        <end position="105"/>
    </location>
</feature>
<dbReference type="Pfam" id="PF01288">
    <property type="entry name" value="HPPK"/>
    <property type="match status" value="1"/>
</dbReference>
<evidence type="ECO:0000256" key="10">
    <source>
        <dbReference type="ARBA" id="ARBA00029409"/>
    </source>
</evidence>
<keyword evidence="7 14" id="KW-0418">Kinase</keyword>
<keyword evidence="8" id="KW-0067">ATP-binding</keyword>
<evidence type="ECO:0000256" key="9">
    <source>
        <dbReference type="ARBA" id="ARBA00022909"/>
    </source>
</evidence>
<dbReference type="EC" id="2.7.6.3" evidence="3"/>
<keyword evidence="9" id="KW-0289">Folate biosynthesis</keyword>
<comment type="pathway">
    <text evidence="1">Cofactor biosynthesis; tetrahydrofolate biosynthesis; 2-amino-4-hydroxy-6-hydroxymethyl-7,8-dihydropteridine diphosphate from 7,8-dihydroneopterin triphosphate: step 4/4.</text>
</comment>
<comment type="similarity">
    <text evidence="2">Belongs to the HPPK family.</text>
</comment>
<keyword evidence="6" id="KW-0547">Nucleotide-binding</keyword>
<dbReference type="GO" id="GO:0003848">
    <property type="term" value="F:2-amino-4-hydroxy-6-hydroxymethyldihydropteridine diphosphokinase activity"/>
    <property type="evidence" value="ECO:0007669"/>
    <property type="project" value="UniProtKB-EC"/>
</dbReference>
<dbReference type="UniPathway" id="UPA00077">
    <property type="reaction ID" value="UER00155"/>
</dbReference>
<evidence type="ECO:0000256" key="4">
    <source>
        <dbReference type="ARBA" id="ARBA00016218"/>
    </source>
</evidence>
<accession>L2F844</accession>
<protein>
    <recommendedName>
        <fullName evidence="4">2-amino-4-hydroxy-6-hydroxymethyldihydropteridine pyrophosphokinase</fullName>
        <ecNumber evidence="3">2.7.6.3</ecNumber>
    </recommendedName>
    <alternativeName>
        <fullName evidence="11">6-hydroxymethyl-7,8-dihydropterin pyrophosphokinase</fullName>
    </alternativeName>
    <alternativeName>
        <fullName evidence="12">7,8-dihydro-6-hydroxymethylpterin-pyrophosphokinase</fullName>
    </alternativeName>
</protein>
<evidence type="ECO:0000256" key="2">
    <source>
        <dbReference type="ARBA" id="ARBA00005810"/>
    </source>
</evidence>
<dbReference type="CDD" id="cd00483">
    <property type="entry name" value="HPPK"/>
    <property type="match status" value="1"/>
</dbReference>
<dbReference type="InterPro" id="IPR000550">
    <property type="entry name" value="Hppk"/>
</dbReference>
<dbReference type="NCBIfam" id="TIGR01498">
    <property type="entry name" value="folK"/>
    <property type="match status" value="1"/>
</dbReference>
<dbReference type="GO" id="GO:0046654">
    <property type="term" value="P:tetrahydrofolate biosynthetic process"/>
    <property type="evidence" value="ECO:0007669"/>
    <property type="project" value="UniProtKB-UniPathway"/>
</dbReference>
<dbReference type="InterPro" id="IPR035907">
    <property type="entry name" value="Hppk_sf"/>
</dbReference>
<evidence type="ECO:0000256" key="7">
    <source>
        <dbReference type="ARBA" id="ARBA00022777"/>
    </source>
</evidence>
<comment type="function">
    <text evidence="10">Catalyzes the transfer of pyrophosphate from adenosine triphosphate (ATP) to 6-hydroxymethyl-7,8-dihydropterin, an enzymatic step in folate biosynthesis pathway.</text>
</comment>
<dbReference type="Proteomes" id="UP000023795">
    <property type="component" value="Unassembled WGS sequence"/>
</dbReference>
<comment type="caution">
    <text evidence="14">The sequence shown here is derived from an EMBL/GenBank/DDBJ whole genome shotgun (WGS) entry which is preliminary data.</text>
</comment>
<evidence type="ECO:0000256" key="11">
    <source>
        <dbReference type="ARBA" id="ARBA00029766"/>
    </source>
</evidence>
<sequence>MSKKLCHVGIGSNLGNELGKPIDHINQAIAWLKNHPNFADFCVSSLYTSKAFGVTDQPDFINAVAKFYTDLPALHILDILQGFEQQAKRVRVRRWGERSLDLDLLTYGDEQIDNERLTVPHMGIFERNFVVIPMLEISPDIVIRGQIIKNLEIANKHQGLTRAK</sequence>
<name>L2F844_9GAMM</name>
<dbReference type="PANTHER" id="PTHR43071:SF1">
    <property type="entry name" value="2-AMINO-4-HYDROXY-6-HYDROXYMETHYLDIHYDROPTERIDINE PYROPHOSPHOKINASE"/>
    <property type="match status" value="1"/>
</dbReference>
<dbReference type="GO" id="GO:0005524">
    <property type="term" value="F:ATP binding"/>
    <property type="evidence" value="ECO:0007669"/>
    <property type="project" value="UniProtKB-KW"/>
</dbReference>
<dbReference type="STRING" id="1230338.MOMA_02525"/>
<dbReference type="RefSeq" id="WP_009767064.1">
    <property type="nucleotide sequence ID" value="NZ_ANIN01000001.1"/>
</dbReference>
<reference evidence="14 15" key="1">
    <citation type="journal article" date="2013" name="Genome Announc.">
        <title>Genome Sequence of Moraxella macacae 0408225, a Novel Bacterial Species Isolated from a Cynomolgus Macaque with Epistaxis.</title>
        <authorList>
            <person name="Ladner J.T."/>
            <person name="Whitehouse C.A."/>
            <person name="Koroleva G.I."/>
            <person name="Palacios G.F."/>
        </authorList>
    </citation>
    <scope>NUCLEOTIDE SEQUENCE [LARGE SCALE GENOMIC DNA]</scope>
    <source>
        <strain evidence="14 15">0408225</strain>
    </source>
</reference>
<dbReference type="PATRIC" id="fig|1230338.3.peg.551"/>
<evidence type="ECO:0000256" key="5">
    <source>
        <dbReference type="ARBA" id="ARBA00022679"/>
    </source>
</evidence>
<dbReference type="SUPFAM" id="SSF55083">
    <property type="entry name" value="6-hydroxymethyl-7,8-dihydropterin pyrophosphokinase, HPPK"/>
    <property type="match status" value="1"/>
</dbReference>
<evidence type="ECO:0000256" key="6">
    <source>
        <dbReference type="ARBA" id="ARBA00022741"/>
    </source>
</evidence>
<evidence type="ECO:0000259" key="13">
    <source>
        <dbReference type="PROSITE" id="PS00794"/>
    </source>
</evidence>
<evidence type="ECO:0000313" key="15">
    <source>
        <dbReference type="Proteomes" id="UP000023795"/>
    </source>
</evidence>
<keyword evidence="5" id="KW-0808">Transferase</keyword>
<evidence type="ECO:0000256" key="3">
    <source>
        <dbReference type="ARBA" id="ARBA00013253"/>
    </source>
</evidence>
<dbReference type="GO" id="GO:0046656">
    <property type="term" value="P:folic acid biosynthetic process"/>
    <property type="evidence" value="ECO:0007669"/>
    <property type="project" value="UniProtKB-KW"/>
</dbReference>
<dbReference type="PANTHER" id="PTHR43071">
    <property type="entry name" value="2-AMINO-4-HYDROXY-6-HYDROXYMETHYLDIHYDROPTERIDINE PYROPHOSPHOKINASE"/>
    <property type="match status" value="1"/>
</dbReference>
<gene>
    <name evidence="14" type="ORF">MOMA_02525</name>
</gene>
<dbReference type="GO" id="GO:0016301">
    <property type="term" value="F:kinase activity"/>
    <property type="evidence" value="ECO:0007669"/>
    <property type="project" value="UniProtKB-KW"/>
</dbReference>